<name>A0A1H3SAM2_9BURK</name>
<evidence type="ECO:0000313" key="2">
    <source>
        <dbReference type="Proteomes" id="UP000183417"/>
    </source>
</evidence>
<reference evidence="1 2" key="1">
    <citation type="submission" date="2016-10" db="EMBL/GenBank/DDBJ databases">
        <authorList>
            <person name="de Groot N.N."/>
        </authorList>
    </citation>
    <scope>NUCLEOTIDE SEQUENCE [LARGE SCALE GENOMIC DNA]</scope>
    <source>
        <strain evidence="1 2">LMG 24775</strain>
    </source>
</reference>
<dbReference type="EMBL" id="FNPE01000019">
    <property type="protein sequence ID" value="SDZ34571.1"/>
    <property type="molecule type" value="Genomic_DNA"/>
</dbReference>
<sequence length="79" mass="9279">MTVRGFYMAAGTPPSAIRYWSDTLQKAMGLPGYMALLENFDLYPYSLVGRPLQEYLKQKIQEYREDAEKMGVRIWRNRP</sequence>
<protein>
    <submittedName>
        <fullName evidence="1">Putative tricarboxylic transport membrane protein</fullName>
    </submittedName>
</protein>
<accession>A0A1H3SAM2</accession>
<gene>
    <name evidence="1" type="ORF">SAMN05421547_1196</name>
</gene>
<proteinExistence type="predicted"/>
<dbReference type="AlphaFoldDB" id="A0A1H3SAM2"/>
<evidence type="ECO:0000313" key="1">
    <source>
        <dbReference type="EMBL" id="SDZ34571.1"/>
    </source>
</evidence>
<organism evidence="1 2">
    <name type="scientific">Delftia lacustris</name>
    <dbReference type="NCBI Taxonomy" id="558537"/>
    <lineage>
        <taxon>Bacteria</taxon>
        <taxon>Pseudomonadati</taxon>
        <taxon>Pseudomonadota</taxon>
        <taxon>Betaproteobacteria</taxon>
        <taxon>Burkholderiales</taxon>
        <taxon>Comamonadaceae</taxon>
        <taxon>Delftia</taxon>
    </lineage>
</organism>
<dbReference type="Proteomes" id="UP000183417">
    <property type="component" value="Unassembled WGS sequence"/>
</dbReference>